<sequence length="284" mass="30386">MPILRDELAKPVPIVLAPTGMIPTKAMTPHVPVTPAEIADDVSAAVALGISAVHLHARDQDGVPTWERDVYADIITRVRDRHPDLVINVSTSGRNFAEIEKRADVLALDGDIKPDVASLTMSSLNFLDGPSVNSPDIIRALATIMRDRGIVPELEIFDLGMVNFAHVLQHEGILIGEFPANIFLGNIAGIQATPTELGLAVDRLPAAAHWNGAGLGDAQTAATMMALAAGGGVRVGIEDGIYLNYRREQLATNAALVDRAHQAIQLLGRRVMTPAEYRVTVLGR</sequence>
<keyword evidence="2" id="KW-0808">Transferase</keyword>
<keyword evidence="4" id="KW-0862">Zinc</keyword>
<proteinExistence type="predicted"/>
<evidence type="ECO:0000256" key="3">
    <source>
        <dbReference type="ARBA" id="ARBA00022723"/>
    </source>
</evidence>
<dbReference type="InterPro" id="IPR013785">
    <property type="entry name" value="Aldolase_TIM"/>
</dbReference>
<dbReference type="GO" id="GO:0043720">
    <property type="term" value="F:3-keto-5-aminohexanoate cleavage activity"/>
    <property type="evidence" value="ECO:0007669"/>
    <property type="project" value="InterPro"/>
</dbReference>
<protein>
    <submittedName>
        <fullName evidence="5">Unannotated protein</fullName>
    </submittedName>
</protein>
<dbReference type="PANTHER" id="PTHR37418">
    <property type="entry name" value="3-KETO-5-AMINOHEXANOATE CLEAVAGE ENZYME-RELATED"/>
    <property type="match status" value="1"/>
</dbReference>
<evidence type="ECO:0000256" key="2">
    <source>
        <dbReference type="ARBA" id="ARBA00022679"/>
    </source>
</evidence>
<accession>A0A6J7DCA3</accession>
<name>A0A6J7DCA3_9ZZZZ</name>
<dbReference type="AlphaFoldDB" id="A0A6J7DCA3"/>
<comment type="cofactor">
    <cofactor evidence="1">
        <name>Zn(2+)</name>
        <dbReference type="ChEBI" id="CHEBI:29105"/>
    </cofactor>
</comment>
<dbReference type="InterPro" id="IPR008567">
    <property type="entry name" value="BKACE"/>
</dbReference>
<organism evidence="5">
    <name type="scientific">freshwater metagenome</name>
    <dbReference type="NCBI Taxonomy" id="449393"/>
    <lineage>
        <taxon>unclassified sequences</taxon>
        <taxon>metagenomes</taxon>
        <taxon>ecological metagenomes</taxon>
    </lineage>
</organism>
<evidence type="ECO:0000313" key="5">
    <source>
        <dbReference type="EMBL" id="CAB4866868.1"/>
    </source>
</evidence>
<evidence type="ECO:0000256" key="1">
    <source>
        <dbReference type="ARBA" id="ARBA00001947"/>
    </source>
</evidence>
<dbReference type="Gene3D" id="3.20.20.70">
    <property type="entry name" value="Aldolase class I"/>
    <property type="match status" value="1"/>
</dbReference>
<dbReference type="GO" id="GO:0046872">
    <property type="term" value="F:metal ion binding"/>
    <property type="evidence" value="ECO:0007669"/>
    <property type="project" value="UniProtKB-KW"/>
</dbReference>
<evidence type="ECO:0000256" key="4">
    <source>
        <dbReference type="ARBA" id="ARBA00022833"/>
    </source>
</evidence>
<gene>
    <name evidence="5" type="ORF">UFOPK3364_00546</name>
</gene>
<keyword evidence="3" id="KW-0479">Metal-binding</keyword>
<dbReference type="Pfam" id="PF05853">
    <property type="entry name" value="BKACE"/>
    <property type="match status" value="1"/>
</dbReference>
<reference evidence="5" key="1">
    <citation type="submission" date="2020-05" db="EMBL/GenBank/DDBJ databases">
        <authorList>
            <person name="Chiriac C."/>
            <person name="Salcher M."/>
            <person name="Ghai R."/>
            <person name="Kavagutti S V."/>
        </authorList>
    </citation>
    <scope>NUCLEOTIDE SEQUENCE</scope>
</reference>
<dbReference type="PANTHER" id="PTHR37418:SF2">
    <property type="entry name" value="3-KETO-5-AMINOHEXANOATE CLEAVAGE ENZYME"/>
    <property type="match status" value="1"/>
</dbReference>
<dbReference type="EMBL" id="CAFBLO010000041">
    <property type="protein sequence ID" value="CAB4866868.1"/>
    <property type="molecule type" value="Genomic_DNA"/>
</dbReference>